<dbReference type="NCBIfam" id="TIGR02765">
    <property type="entry name" value="crypto_DASH"/>
    <property type="match status" value="1"/>
</dbReference>
<evidence type="ECO:0000256" key="7">
    <source>
        <dbReference type="SAM" id="MobiDB-lite"/>
    </source>
</evidence>
<dbReference type="InterPro" id="IPR002081">
    <property type="entry name" value="Cryptochrome/DNA_photolyase_1"/>
</dbReference>
<feature type="domain" description="Photolyase/cryptochrome alpha/beta" evidence="8">
    <location>
        <begin position="4"/>
        <end position="177"/>
    </location>
</feature>
<dbReference type="SUPFAM" id="SSF52425">
    <property type="entry name" value="Cryptochrome/photolyase, N-terminal domain"/>
    <property type="match status" value="1"/>
</dbReference>
<dbReference type="InterPro" id="IPR036134">
    <property type="entry name" value="Crypto/Photolyase_FAD-like_sf"/>
</dbReference>
<organism evidence="9 10">
    <name type="scientific">Mycosarcoma maydis</name>
    <name type="common">Corn smut fungus</name>
    <name type="synonym">Ustilago maydis</name>
    <dbReference type="NCBI Taxonomy" id="5270"/>
    <lineage>
        <taxon>Eukaryota</taxon>
        <taxon>Fungi</taxon>
        <taxon>Dikarya</taxon>
        <taxon>Basidiomycota</taxon>
        <taxon>Ustilaginomycotina</taxon>
        <taxon>Ustilaginomycetes</taxon>
        <taxon>Ustilaginales</taxon>
        <taxon>Ustilaginaceae</taxon>
        <taxon>Mycosarcoma</taxon>
    </lineage>
</organism>
<dbReference type="Proteomes" id="UP000000561">
    <property type="component" value="Chromosome 20"/>
</dbReference>
<dbReference type="InterPro" id="IPR014729">
    <property type="entry name" value="Rossmann-like_a/b/a_fold"/>
</dbReference>
<dbReference type="Gene3D" id="3.40.50.620">
    <property type="entry name" value="HUPs"/>
    <property type="match status" value="1"/>
</dbReference>
<dbReference type="RefSeq" id="XP_011392255.1">
    <property type="nucleotide sequence ID" value="XM_011393953.1"/>
</dbReference>
<dbReference type="InterPro" id="IPR036155">
    <property type="entry name" value="Crypto/Photolyase_N_sf"/>
</dbReference>
<comment type="function">
    <text evidence="6">May have a photoreceptor function.</text>
</comment>
<evidence type="ECO:0000256" key="6">
    <source>
        <dbReference type="RuleBase" id="RU367151"/>
    </source>
</evidence>
<comment type="similarity">
    <text evidence="1 6">Belongs to the DNA photolyase class-1 family.</text>
</comment>
<dbReference type="EMBL" id="CM003159">
    <property type="protein sequence ID" value="KIS66180.1"/>
    <property type="molecule type" value="Genomic_DNA"/>
</dbReference>
<evidence type="ECO:0000256" key="2">
    <source>
        <dbReference type="ARBA" id="ARBA00022630"/>
    </source>
</evidence>
<proteinExistence type="inferred from homology"/>
<dbReference type="SUPFAM" id="SSF48173">
    <property type="entry name" value="Cryptochrome/photolyase FAD-binding domain"/>
    <property type="match status" value="1"/>
</dbReference>
<dbReference type="KEGG" id="uma:UMAG_05917"/>
<comment type="cofactor">
    <cofactor evidence="5 6">
        <name>FAD</name>
        <dbReference type="ChEBI" id="CHEBI:57692"/>
    </cofactor>
    <text evidence="5 6">Binds 1 FAD per subunit.</text>
</comment>
<dbReference type="InterPro" id="IPR006050">
    <property type="entry name" value="DNA_photolyase_N"/>
</dbReference>
<dbReference type="eggNOG" id="KOG0133">
    <property type="taxonomic scope" value="Eukaryota"/>
</dbReference>
<keyword evidence="3 5" id="KW-0274">FAD</keyword>
<dbReference type="InterPro" id="IPR005101">
    <property type="entry name" value="Cryptochr/Photolyase_FAD-bd"/>
</dbReference>
<feature type="compositionally biased region" description="Low complexity" evidence="7">
    <location>
        <begin position="596"/>
        <end position="606"/>
    </location>
</feature>
<dbReference type="InterPro" id="IPR014133">
    <property type="entry name" value="Cry_DASH"/>
</dbReference>
<dbReference type="VEuPathDB" id="FungiDB:UMAG_05917"/>
<name>A0A0D1DUB1_MYCMD</name>
<dbReference type="PROSITE" id="PS51645">
    <property type="entry name" value="PHR_CRY_ALPHA_BETA"/>
    <property type="match status" value="1"/>
</dbReference>
<dbReference type="GO" id="GO:0003904">
    <property type="term" value="F:deoxyribodipyrimidine photo-lyase activity"/>
    <property type="evidence" value="ECO:0000318"/>
    <property type="project" value="GO_Central"/>
</dbReference>
<feature type="binding site" evidence="5">
    <location>
        <position position="313"/>
    </location>
    <ligand>
        <name>FAD</name>
        <dbReference type="ChEBI" id="CHEBI:57692"/>
    </ligand>
</feature>
<dbReference type="Gene3D" id="1.10.579.10">
    <property type="entry name" value="DNA Cyclobutane Dipyrimidine Photolyase, subunit A, domain 3"/>
    <property type="match status" value="1"/>
</dbReference>
<feature type="region of interest" description="Disordered" evidence="7">
    <location>
        <begin position="577"/>
        <end position="623"/>
    </location>
</feature>
<dbReference type="GO" id="GO:0003684">
    <property type="term" value="F:damaged DNA binding"/>
    <property type="evidence" value="ECO:0000318"/>
    <property type="project" value="GO_Central"/>
</dbReference>
<dbReference type="Pfam" id="PF03441">
    <property type="entry name" value="FAD_binding_7"/>
    <property type="match status" value="1"/>
</dbReference>
<keyword evidence="2 5" id="KW-0285">Flavoprotein</keyword>
<keyword evidence="4 6" id="KW-0157">Chromophore</keyword>
<evidence type="ECO:0000256" key="1">
    <source>
        <dbReference type="ARBA" id="ARBA00005862"/>
    </source>
</evidence>
<evidence type="ECO:0000259" key="8">
    <source>
        <dbReference type="PROSITE" id="PS51645"/>
    </source>
</evidence>
<protein>
    <recommendedName>
        <fullName evidence="6">Cryptochrome DASH</fullName>
    </recommendedName>
</protein>
<dbReference type="PANTHER" id="PTHR11455">
    <property type="entry name" value="CRYPTOCHROME"/>
    <property type="match status" value="1"/>
</dbReference>
<dbReference type="PANTHER" id="PTHR11455:SF22">
    <property type="entry name" value="CRYPTOCHROME DASH"/>
    <property type="match status" value="1"/>
</dbReference>
<dbReference type="GO" id="GO:0071949">
    <property type="term" value="F:FAD binding"/>
    <property type="evidence" value="ECO:0000318"/>
    <property type="project" value="GO_Central"/>
</dbReference>
<dbReference type="OrthoDB" id="435881at2759"/>
<comment type="cofactor">
    <cofactor evidence="6">
        <name>(6R)-5,10-methylene-5,6,7,8-tetrahydrofolate</name>
        <dbReference type="ChEBI" id="CHEBI:15636"/>
    </cofactor>
    <text evidence="6">Binds 1 5,10-methenyltetrahydrofolate (MTHF) per subunit.</text>
</comment>
<evidence type="ECO:0000256" key="3">
    <source>
        <dbReference type="ARBA" id="ARBA00022827"/>
    </source>
</evidence>
<dbReference type="PRINTS" id="PR00147">
    <property type="entry name" value="DNAPHOTLYASE"/>
</dbReference>
<evidence type="ECO:0000256" key="5">
    <source>
        <dbReference type="PIRSR" id="PIRSR602081-1"/>
    </source>
</evidence>
<evidence type="ECO:0000313" key="9">
    <source>
        <dbReference type="EMBL" id="KIS66180.1"/>
    </source>
</evidence>
<dbReference type="OMA" id="KFWRCGP"/>
<accession>A0A0D1DUB1</accession>
<evidence type="ECO:0000256" key="4">
    <source>
        <dbReference type="ARBA" id="ARBA00022991"/>
    </source>
</evidence>
<dbReference type="GO" id="GO:0000719">
    <property type="term" value="P:photoreactive repair"/>
    <property type="evidence" value="ECO:0000318"/>
    <property type="project" value="GO_Central"/>
</dbReference>
<keyword evidence="10" id="KW-1185">Reference proteome</keyword>
<dbReference type="Gene3D" id="1.25.40.80">
    <property type="match status" value="1"/>
</dbReference>
<reference evidence="9 10" key="1">
    <citation type="journal article" date="2006" name="Nature">
        <title>Insights from the genome of the biotrophic fungal plant pathogen Ustilago maydis.</title>
        <authorList>
            <person name="Kamper J."/>
            <person name="Kahmann R."/>
            <person name="Bolker M."/>
            <person name="Ma L.J."/>
            <person name="Brefort T."/>
            <person name="Saville B.J."/>
            <person name="Banuett F."/>
            <person name="Kronstad J.W."/>
            <person name="Gold S.E."/>
            <person name="Muller O."/>
            <person name="Perlin M.H."/>
            <person name="Wosten H.A."/>
            <person name="de Vries R."/>
            <person name="Ruiz-Herrera J."/>
            <person name="Reynaga-Pena C.G."/>
            <person name="Snetselaar K."/>
            <person name="McCann M."/>
            <person name="Perez-Martin J."/>
            <person name="Feldbrugge M."/>
            <person name="Basse C.W."/>
            <person name="Steinberg G."/>
            <person name="Ibeas J.I."/>
            <person name="Holloman W."/>
            <person name="Guzman P."/>
            <person name="Farman M."/>
            <person name="Stajich J.E."/>
            <person name="Sentandreu R."/>
            <person name="Gonzalez-Prieto J.M."/>
            <person name="Kennell J.C."/>
            <person name="Molina L."/>
            <person name="Schirawski J."/>
            <person name="Mendoza-Mendoza A."/>
            <person name="Greilinger D."/>
            <person name="Munch K."/>
            <person name="Rossel N."/>
            <person name="Scherer M."/>
            <person name="Vranes M."/>
            <person name="Ladendorf O."/>
            <person name="Vincon V."/>
            <person name="Fuchs U."/>
            <person name="Sandrock B."/>
            <person name="Meng S."/>
            <person name="Ho E.C."/>
            <person name="Cahill M.J."/>
            <person name="Boyce K.J."/>
            <person name="Klose J."/>
            <person name="Klosterman S.J."/>
            <person name="Deelstra H.J."/>
            <person name="Ortiz-Castellanos L."/>
            <person name="Li W."/>
            <person name="Sanchez-Alonso P."/>
            <person name="Schreier P.H."/>
            <person name="Hauser-Hahn I."/>
            <person name="Vaupel M."/>
            <person name="Koopmann E."/>
            <person name="Friedrich G."/>
            <person name="Voss H."/>
            <person name="Schluter T."/>
            <person name="Margolis J."/>
            <person name="Platt D."/>
            <person name="Swimmer C."/>
            <person name="Gnirke A."/>
            <person name="Chen F."/>
            <person name="Vysotskaia V."/>
            <person name="Mannhaupt G."/>
            <person name="Guldener U."/>
            <person name="Munsterkotter M."/>
            <person name="Haase D."/>
            <person name="Oesterheld M."/>
            <person name="Mewes H.W."/>
            <person name="Mauceli E.W."/>
            <person name="DeCaprio D."/>
            <person name="Wade C.M."/>
            <person name="Butler J."/>
            <person name="Young S."/>
            <person name="Jaffe D.B."/>
            <person name="Calvo S."/>
            <person name="Nusbaum C."/>
            <person name="Galagan J."/>
            <person name="Birren B.W."/>
        </authorList>
    </citation>
    <scope>NUCLEOTIDE SEQUENCE [LARGE SCALE GENOMIC DNA]</scope>
    <source>
        <strain evidence="10">DSM 14603 / FGSC 9021 / UM521</strain>
    </source>
</reference>
<dbReference type="STRING" id="237631.A0A0D1DUB1"/>
<sequence>MTRNILIALLRNDLRLHDHPILHVCSEPTPSTANFTQPITHVLPVYVFDQRHVEVSGFPRLEKARKDGGGKGSGEYAKTRELGLWRTGIHRIKFINESVFDLRDRLRRLGSDLAMFAGTPESVIASLIHQIRAHGDTVEAVYLSREINTEEVNIQKRLQRMLSDVQCRMHMFETKSLIHSRDLGFPVSKLPDVFTHFRKQVERNRIWRAPLASPDRLKPFAEVPVEDAAGVYSLSANKQHGLDRKNAVEKCLLQPLLDNPVLAHNELLARVMCKRGQVDVAHSAFPYRGGETEALARLDHYFDRSDSCPAASYKQTRNQMLGTDYSTKFGAALALGLLSPRLIAQKATELDNATHDATHNASNKGGGYWIIFELLWRDYFYFVGWKFGSKLFSLRGIEDDISARSAPSKASEWKSSASLSDRDDGFVRWCTAQTGVPLIDANMVEMVQTGFMSNRGRQNVASFLTKDLGWNWRHGAEFFESWLVDYEPNSNWGNWQYVAGVGNDPRSSRQFNPIKQGNDYDANGEYVATWLPLLSDMPPQYRHHPWTCPDAAWAEQAHSAHYPPTPIVEQQMWRKHYSNPEGAPPAHHKPDHVATGRRSANANANRRGARRRSRSTRASTQQS</sequence>
<dbReference type="Pfam" id="PF00875">
    <property type="entry name" value="DNA_photolyase"/>
    <property type="match status" value="1"/>
</dbReference>
<evidence type="ECO:0000313" key="10">
    <source>
        <dbReference type="Proteomes" id="UP000000561"/>
    </source>
</evidence>
<dbReference type="AlphaFoldDB" id="A0A0D1DUB1"/>
<feature type="binding site" evidence="5">
    <location>
        <begin position="373"/>
        <end position="380"/>
    </location>
    <ligand>
        <name>FAD</name>
        <dbReference type="ChEBI" id="CHEBI:57692"/>
    </ligand>
</feature>
<dbReference type="InParanoid" id="A0A0D1DUB1"/>
<gene>
    <name evidence="9" type="ORF">UMAG_05917</name>
</gene>
<dbReference type="GeneID" id="23565669"/>